<sequence>MNNQGGEGYPGSSQHGNYLRGARGNNIYPPELRAQLDPQYQAALEFEEMRLRRELEIQQDLDFRRRLVEELEYRQQLQQLQNLQSQQAQQNTLNELLAHGNLLGLQQQYSAGHESDLLSSLQDEYLLQRHHQLMLQDQMQQRLMAAELAQAQSHDQFDAGSPVLAMLNAARNNNYGTYFDEEALRNRELLDRISSEQPHLASAPSNDVTLMDQARNSSRQGLSSTPTDTAAHPCPKPKVSATHASQKIISTLPTKNKKSYETDANDSHKVVVKPAKKAKTTNTGNGTVKLKSPKSKNQTSSPKASPIRPATAPTSVVESNCGLTLTVNDQELKPRAFSADGGVELVSELNSQNSSDVGRVSDVAIQKTKPDVLDKVMYEPEVVKLSNDEKLTSDFKSEKQKHGRGNENDDEKNKSKAPDATESALPKLRRKKRKSSDQQEKESKPIQEITKSGKLDGRTKKARALKKQVLAEQRLLTDQEKTVINFLSGHTPDGLEKTPTEAKGGKSKKKKEESIKKREESDSDNEFAAGIVLKFKSSDIPASDLKIVNAWSKKGSHRHQIPSIPVSEYPFLTPNLKFNLPLLPVEPELVDAEAVDAKAFPLVKDVDSLLKASDILGTSDSLSLPTDQSHGDEQTTPTDISKTKTTNMDKWWPTDADIQQELELLGHDTKVDKTDVQNFGVISFTEKSLIEAKKRMESSVEPGVLELLPHCKLYEKLQSKKLAFGQSELTGEPKYCFQVAEVFPDEVMVCCSECSTWRHAQCGGHYKHYSRFSTDPSNAMFKPLCDRCFLERDFIKKNELAAKRLDIQRIEHLRRCNATSDVMRQAAFSRHSQSKWPLGSVSAAHFVGHARGVQARHEKAEKVWEEIVMKLSSGKERSNDRIRLRTRALERLLLSVEDAENMTDIHNMILFLQNDTSKDHPVGFEKFRRNIFDPEEDPVSGLVEDHKSESTFSDGSVMQNADMDEESELKGEAALMDTYIELQPITNNSQLNLTKKEETSRVHSESMDCVRKGCQQKRRFDSVFCSDSCGVSTLEMDLLNSLKYVQDMHPSVLRS</sequence>
<feature type="region of interest" description="Disordered" evidence="1">
    <location>
        <begin position="1"/>
        <end position="24"/>
    </location>
</feature>
<feature type="compositionally biased region" description="Low complexity" evidence="1">
    <location>
        <begin position="280"/>
        <end position="289"/>
    </location>
</feature>
<feature type="compositionally biased region" description="Low complexity" evidence="1">
    <location>
        <begin position="635"/>
        <end position="646"/>
    </location>
</feature>
<dbReference type="AlphaFoldDB" id="A0ABD3P5D3"/>
<feature type="compositionally biased region" description="Polar residues" evidence="1">
    <location>
        <begin position="242"/>
        <end position="254"/>
    </location>
</feature>
<feature type="compositionally biased region" description="Basic residues" evidence="1">
    <location>
        <begin position="270"/>
        <end position="279"/>
    </location>
</feature>
<reference evidence="2 3" key="1">
    <citation type="journal article" date="2020" name="G3 (Bethesda)">
        <title>Improved Reference Genome for Cyclotella cryptica CCMP332, a Model for Cell Wall Morphogenesis, Salinity Adaptation, and Lipid Production in Diatoms (Bacillariophyta).</title>
        <authorList>
            <person name="Roberts W.R."/>
            <person name="Downey K.M."/>
            <person name="Ruck E.C."/>
            <person name="Traller J.C."/>
            <person name="Alverson A.J."/>
        </authorList>
    </citation>
    <scope>NUCLEOTIDE SEQUENCE [LARGE SCALE GENOMIC DNA]</scope>
    <source>
        <strain evidence="2 3">CCMP332</strain>
    </source>
</reference>
<evidence type="ECO:0000313" key="2">
    <source>
        <dbReference type="EMBL" id="KAL3783429.1"/>
    </source>
</evidence>
<organism evidence="2 3">
    <name type="scientific">Cyclotella cryptica</name>
    <dbReference type="NCBI Taxonomy" id="29204"/>
    <lineage>
        <taxon>Eukaryota</taxon>
        <taxon>Sar</taxon>
        <taxon>Stramenopiles</taxon>
        <taxon>Ochrophyta</taxon>
        <taxon>Bacillariophyta</taxon>
        <taxon>Coscinodiscophyceae</taxon>
        <taxon>Thalassiosirophycidae</taxon>
        <taxon>Stephanodiscales</taxon>
        <taxon>Stephanodiscaceae</taxon>
        <taxon>Cyclotella</taxon>
    </lineage>
</organism>
<evidence type="ECO:0008006" key="4">
    <source>
        <dbReference type="Google" id="ProtNLM"/>
    </source>
</evidence>
<feature type="compositionally biased region" description="Basic and acidic residues" evidence="1">
    <location>
        <begin position="389"/>
        <end position="419"/>
    </location>
</feature>
<evidence type="ECO:0000256" key="1">
    <source>
        <dbReference type="SAM" id="MobiDB-lite"/>
    </source>
</evidence>
<evidence type="ECO:0000313" key="3">
    <source>
        <dbReference type="Proteomes" id="UP001516023"/>
    </source>
</evidence>
<proteinExistence type="predicted"/>
<keyword evidence="3" id="KW-1185">Reference proteome</keyword>
<accession>A0ABD3P5D3</accession>
<feature type="region of interest" description="Disordered" evidence="1">
    <location>
        <begin position="214"/>
        <end position="315"/>
    </location>
</feature>
<feature type="compositionally biased region" description="Basic and acidic residues" evidence="1">
    <location>
        <begin position="493"/>
        <end position="520"/>
    </location>
</feature>
<protein>
    <recommendedName>
        <fullName evidence="4">Zinc finger PHD-type domain-containing protein</fullName>
    </recommendedName>
</protein>
<name>A0ABD3P5D3_9STRA</name>
<feature type="compositionally biased region" description="Polar residues" evidence="1">
    <location>
        <begin position="214"/>
        <end position="228"/>
    </location>
</feature>
<gene>
    <name evidence="2" type="ORF">HJC23_002856</name>
</gene>
<feature type="region of interest" description="Disordered" evidence="1">
    <location>
        <begin position="389"/>
        <end position="460"/>
    </location>
</feature>
<feature type="compositionally biased region" description="Basic and acidic residues" evidence="1">
    <location>
        <begin position="435"/>
        <end position="459"/>
    </location>
</feature>
<comment type="caution">
    <text evidence="2">The sequence shown here is derived from an EMBL/GenBank/DDBJ whole genome shotgun (WGS) entry which is preliminary data.</text>
</comment>
<dbReference type="Proteomes" id="UP001516023">
    <property type="component" value="Unassembled WGS sequence"/>
</dbReference>
<dbReference type="EMBL" id="JABMIG020000261">
    <property type="protein sequence ID" value="KAL3783429.1"/>
    <property type="molecule type" value="Genomic_DNA"/>
</dbReference>
<feature type="region of interest" description="Disordered" evidence="1">
    <location>
        <begin position="487"/>
        <end position="521"/>
    </location>
</feature>
<feature type="region of interest" description="Disordered" evidence="1">
    <location>
        <begin position="621"/>
        <end position="647"/>
    </location>
</feature>
<feature type="compositionally biased region" description="Basic and acidic residues" evidence="1">
    <location>
        <begin position="258"/>
        <end position="269"/>
    </location>
</feature>